<comment type="caution">
    <text evidence="1">The sequence shown here is derived from an EMBL/GenBank/DDBJ whole genome shotgun (WGS) entry which is preliminary data.</text>
</comment>
<dbReference type="RefSeq" id="WP_158464207.1">
    <property type="nucleotide sequence ID" value="NZ_VZAD01000091.1"/>
</dbReference>
<dbReference type="EMBL" id="VZAD01000091">
    <property type="protein sequence ID" value="MQP12625.1"/>
    <property type="molecule type" value="Genomic_DNA"/>
</dbReference>
<dbReference type="OrthoDB" id="1099607at2"/>
<keyword evidence="2" id="KW-1185">Reference proteome</keyword>
<organism evidence="1 2">
    <name type="scientific">Segatella copri</name>
    <dbReference type="NCBI Taxonomy" id="165179"/>
    <lineage>
        <taxon>Bacteria</taxon>
        <taxon>Pseudomonadati</taxon>
        <taxon>Bacteroidota</taxon>
        <taxon>Bacteroidia</taxon>
        <taxon>Bacteroidales</taxon>
        <taxon>Prevotellaceae</taxon>
        <taxon>Segatella</taxon>
    </lineage>
</organism>
<sequence length="201" mass="22941">MKTASELISFLVKDKHFSLCSVCELHKPCATTPRCSWEPAKRFVNFDDVKTAYCKEHQVISCASVDGLSEKNEKLLFVEIKGWVDFLQYQKKNVEKKIEKQVSGYDFIKKLKDSIDICNDYASNPKFCNADHLAYIIVTDIDIKEQPLQTLQGNLMALAQTSSSLEVLCNKYMLSKISSIKGIHTYYKQCKELDSFIDNGL</sequence>
<dbReference type="AlphaFoldDB" id="A0A6A7WDY3"/>
<protein>
    <submittedName>
        <fullName evidence="1">Uncharacterized protein</fullName>
    </submittedName>
</protein>
<proteinExistence type="predicted"/>
<accession>A0A6A7WDY3</accession>
<evidence type="ECO:0000313" key="2">
    <source>
        <dbReference type="Proteomes" id="UP000384372"/>
    </source>
</evidence>
<name>A0A6A7WDY3_9BACT</name>
<dbReference type="Proteomes" id="UP000384372">
    <property type="component" value="Unassembled WGS sequence"/>
</dbReference>
<reference evidence="1 2" key="1">
    <citation type="submission" date="2019-09" db="EMBL/GenBank/DDBJ databases">
        <title>Distinct polysaccharide growth profiles of human intestinal Prevotella copri isolates.</title>
        <authorList>
            <person name="Fehlner-Peach H."/>
            <person name="Magnabosco C."/>
            <person name="Raghavan V."/>
            <person name="Scher J.U."/>
            <person name="Tett A."/>
            <person name="Cox L.M."/>
            <person name="Gottsegen C."/>
            <person name="Watters A."/>
            <person name="Wiltshire- Gordon J.D."/>
            <person name="Segata N."/>
            <person name="Bonneau R."/>
            <person name="Littman D.R."/>
        </authorList>
    </citation>
    <scope>NUCLEOTIDE SEQUENCE [LARGE SCALE GENOMIC DNA]</scope>
    <source>
        <strain evidence="2">iAQ1173</strain>
    </source>
</reference>
<evidence type="ECO:0000313" key="1">
    <source>
        <dbReference type="EMBL" id="MQP12625.1"/>
    </source>
</evidence>
<gene>
    <name evidence="1" type="ORF">F7D20_11825</name>
</gene>